<dbReference type="AlphaFoldDB" id="A0A1V9XKE1"/>
<name>A0A1V9XKE1_9ACAR</name>
<dbReference type="InParanoid" id="A0A1V9XKE1"/>
<protein>
    <submittedName>
        <fullName evidence="1">Uncharacterized protein</fullName>
    </submittedName>
</protein>
<organism evidence="1 2">
    <name type="scientific">Tropilaelaps mercedesae</name>
    <dbReference type="NCBI Taxonomy" id="418985"/>
    <lineage>
        <taxon>Eukaryota</taxon>
        <taxon>Metazoa</taxon>
        <taxon>Ecdysozoa</taxon>
        <taxon>Arthropoda</taxon>
        <taxon>Chelicerata</taxon>
        <taxon>Arachnida</taxon>
        <taxon>Acari</taxon>
        <taxon>Parasitiformes</taxon>
        <taxon>Mesostigmata</taxon>
        <taxon>Gamasina</taxon>
        <taxon>Dermanyssoidea</taxon>
        <taxon>Laelapidae</taxon>
        <taxon>Tropilaelaps</taxon>
    </lineage>
</organism>
<gene>
    <name evidence="1" type="ORF">BIW11_09384</name>
</gene>
<evidence type="ECO:0000313" key="1">
    <source>
        <dbReference type="EMBL" id="OQR73985.1"/>
    </source>
</evidence>
<reference evidence="1 2" key="1">
    <citation type="journal article" date="2017" name="Gigascience">
        <title>Draft genome of the honey bee ectoparasitic mite, Tropilaelaps mercedesae, is shaped by the parasitic life history.</title>
        <authorList>
            <person name="Dong X."/>
            <person name="Armstrong S.D."/>
            <person name="Xia D."/>
            <person name="Makepeace B.L."/>
            <person name="Darby A.C."/>
            <person name="Kadowaki T."/>
        </authorList>
    </citation>
    <scope>NUCLEOTIDE SEQUENCE [LARGE SCALE GENOMIC DNA]</scope>
    <source>
        <strain evidence="1">Wuxi-XJTLU</strain>
    </source>
</reference>
<sequence>MGLVLASCVGALVISRFVKLKPAEF</sequence>
<proteinExistence type="predicted"/>
<comment type="caution">
    <text evidence="1">The sequence shown here is derived from an EMBL/GenBank/DDBJ whole genome shotgun (WGS) entry which is preliminary data.</text>
</comment>
<keyword evidence="2" id="KW-1185">Reference proteome</keyword>
<evidence type="ECO:0000313" key="2">
    <source>
        <dbReference type="Proteomes" id="UP000192247"/>
    </source>
</evidence>
<dbReference type="EMBL" id="MNPL01008909">
    <property type="protein sequence ID" value="OQR73985.1"/>
    <property type="molecule type" value="Genomic_DNA"/>
</dbReference>
<accession>A0A1V9XKE1</accession>
<dbReference type="Proteomes" id="UP000192247">
    <property type="component" value="Unassembled WGS sequence"/>
</dbReference>